<proteinExistence type="predicted"/>
<name>A0A2I1TYG1_STRMT</name>
<sequence length="99" mass="11804">MFILNSLHETIDLNLSSYLDRSKTPILFDSHPINLPRGNFYSGSIRFWVTEDFSVDIADFVVNQVYKHIKEILEFSYDIHDSYVDFNYRMRESESKEEN</sequence>
<gene>
    <name evidence="1" type="ORF">CYK19_05595</name>
</gene>
<dbReference type="RefSeq" id="WP_101782265.1">
    <property type="nucleotide sequence ID" value="NZ_PKID01000005.1"/>
</dbReference>
<organism evidence="1 2">
    <name type="scientific">Streptococcus mitis</name>
    <dbReference type="NCBI Taxonomy" id="28037"/>
    <lineage>
        <taxon>Bacteria</taxon>
        <taxon>Bacillati</taxon>
        <taxon>Bacillota</taxon>
        <taxon>Bacilli</taxon>
        <taxon>Lactobacillales</taxon>
        <taxon>Streptococcaceae</taxon>
        <taxon>Streptococcus</taxon>
        <taxon>Streptococcus mitis group</taxon>
    </lineage>
</organism>
<dbReference type="Proteomes" id="UP000234902">
    <property type="component" value="Unassembled WGS sequence"/>
</dbReference>
<comment type="caution">
    <text evidence="1">The sequence shown here is derived from an EMBL/GenBank/DDBJ whole genome shotgun (WGS) entry which is preliminary data.</text>
</comment>
<dbReference type="AlphaFoldDB" id="A0A2I1TYG1"/>
<reference evidence="1 2" key="1">
    <citation type="submission" date="2017-12" db="EMBL/GenBank/DDBJ databases">
        <title>Phylogenetic diversity of female urinary microbiome.</title>
        <authorList>
            <person name="Thomas-White K."/>
            <person name="Wolfe A.J."/>
        </authorList>
    </citation>
    <scope>NUCLEOTIDE SEQUENCE [LARGE SCALE GENOMIC DNA]</scope>
    <source>
        <strain evidence="1 2">UMB0079</strain>
    </source>
</reference>
<evidence type="ECO:0000313" key="2">
    <source>
        <dbReference type="Proteomes" id="UP000234902"/>
    </source>
</evidence>
<evidence type="ECO:0000313" key="1">
    <source>
        <dbReference type="EMBL" id="PKZ98652.1"/>
    </source>
</evidence>
<accession>A0A2I1TYG1</accession>
<protein>
    <submittedName>
        <fullName evidence="1">Uncharacterized protein</fullName>
    </submittedName>
</protein>
<dbReference type="EMBL" id="PKID01000005">
    <property type="protein sequence ID" value="PKZ98652.1"/>
    <property type="molecule type" value="Genomic_DNA"/>
</dbReference>